<accession>A0A9X2IF32</accession>
<comment type="caution">
    <text evidence="1">The sequence shown here is derived from an EMBL/GenBank/DDBJ whole genome shotgun (WGS) entry which is preliminary data.</text>
</comment>
<dbReference type="EMBL" id="JAMOIL010000013">
    <property type="protein sequence ID" value="MCM0620917.1"/>
    <property type="molecule type" value="Genomic_DNA"/>
</dbReference>
<evidence type="ECO:0000313" key="2">
    <source>
        <dbReference type="Proteomes" id="UP001139485"/>
    </source>
</evidence>
<sequence length="68" mass="7286">MSMSNDSAAEAIGAYFGGNVFIDEPTWSTVLLEKASEVYDSVDELLSALDLMNLRAETAPVPSTDDDV</sequence>
<organism evidence="1 2">
    <name type="scientific">Nocardioides bruguierae</name>
    <dbReference type="NCBI Taxonomy" id="2945102"/>
    <lineage>
        <taxon>Bacteria</taxon>
        <taxon>Bacillati</taxon>
        <taxon>Actinomycetota</taxon>
        <taxon>Actinomycetes</taxon>
        <taxon>Propionibacteriales</taxon>
        <taxon>Nocardioidaceae</taxon>
        <taxon>Nocardioides</taxon>
    </lineage>
</organism>
<dbReference type="Proteomes" id="UP001139485">
    <property type="component" value="Unassembled WGS sequence"/>
</dbReference>
<dbReference type="AlphaFoldDB" id="A0A9X2IF32"/>
<protein>
    <submittedName>
        <fullName evidence="1">Uncharacterized protein</fullName>
    </submittedName>
</protein>
<proteinExistence type="predicted"/>
<name>A0A9X2IF32_9ACTN</name>
<gene>
    <name evidence="1" type="ORF">M8330_11510</name>
</gene>
<evidence type="ECO:0000313" key="1">
    <source>
        <dbReference type="EMBL" id="MCM0620917.1"/>
    </source>
</evidence>
<dbReference type="RefSeq" id="WP_250055761.1">
    <property type="nucleotide sequence ID" value="NZ_JAMJPH010000026.1"/>
</dbReference>
<reference evidence="1" key="1">
    <citation type="submission" date="2022-05" db="EMBL/GenBank/DDBJ databases">
        <authorList>
            <person name="Tuo L."/>
        </authorList>
    </citation>
    <scope>NUCLEOTIDE SEQUENCE</scope>
    <source>
        <strain evidence="1">BSK12Z-4</strain>
    </source>
</reference>
<keyword evidence="2" id="KW-1185">Reference proteome</keyword>